<organism evidence="15 16">
    <name type="scientific">Limobrevibacterium gyesilva</name>
    <dbReference type="NCBI Taxonomy" id="2991712"/>
    <lineage>
        <taxon>Bacteria</taxon>
        <taxon>Pseudomonadati</taxon>
        <taxon>Pseudomonadota</taxon>
        <taxon>Alphaproteobacteria</taxon>
        <taxon>Acetobacterales</taxon>
        <taxon>Acetobacteraceae</taxon>
        <taxon>Limobrevibacterium</taxon>
    </lineage>
</organism>
<dbReference type="Gene3D" id="3.40.980.20">
    <property type="entry name" value="Four-carbon acid sugar kinase, nucleotide binding domain"/>
    <property type="match status" value="1"/>
</dbReference>
<dbReference type="EC" id="2.7.1.217" evidence="10"/>
<evidence type="ECO:0000256" key="1">
    <source>
        <dbReference type="ARBA" id="ARBA00005715"/>
    </source>
</evidence>
<dbReference type="Gene3D" id="3.40.50.10840">
    <property type="entry name" value="Putative sugar-binding, N-terminal domain"/>
    <property type="match status" value="1"/>
</dbReference>
<evidence type="ECO:0000259" key="13">
    <source>
        <dbReference type="Pfam" id="PF07005"/>
    </source>
</evidence>
<dbReference type="SUPFAM" id="SSF142764">
    <property type="entry name" value="YgbK-like"/>
    <property type="match status" value="1"/>
</dbReference>
<comment type="catalytic activity">
    <reaction evidence="8">
        <text>3-dehydro-D-erythronate + ATP = 3-dehydro-4-O-phospho-D-erythronate + ADP + H(+)</text>
        <dbReference type="Rhea" id="RHEA:52556"/>
        <dbReference type="ChEBI" id="CHEBI:15378"/>
        <dbReference type="ChEBI" id="CHEBI:30616"/>
        <dbReference type="ChEBI" id="CHEBI:57958"/>
        <dbReference type="ChEBI" id="CHEBI:136593"/>
        <dbReference type="ChEBI" id="CHEBI:456216"/>
        <dbReference type="EC" id="2.7.1.217"/>
    </reaction>
</comment>
<dbReference type="Proteomes" id="UP001165679">
    <property type="component" value="Unassembled WGS sequence"/>
</dbReference>
<comment type="catalytic activity">
    <reaction evidence="7">
        <text>3-dehydro-L-erythronate + ATP = 3-dehydro-4-O-phospho-L-erythronate + ADP + H(+)</text>
        <dbReference type="Rhea" id="RHEA:52552"/>
        <dbReference type="ChEBI" id="CHEBI:15378"/>
        <dbReference type="ChEBI" id="CHEBI:30616"/>
        <dbReference type="ChEBI" id="CHEBI:136592"/>
        <dbReference type="ChEBI" id="CHEBI:136670"/>
        <dbReference type="ChEBI" id="CHEBI:456216"/>
        <dbReference type="EC" id="2.7.1.217"/>
    </reaction>
</comment>
<reference evidence="15" key="1">
    <citation type="submission" date="2022-09" db="EMBL/GenBank/DDBJ databases">
        <title>Rhodovastum sp. nov. RN2-1 isolated from soil in Seongnam, South Korea.</title>
        <authorList>
            <person name="Le N.T."/>
        </authorList>
    </citation>
    <scope>NUCLEOTIDE SEQUENCE</scope>
    <source>
        <strain evidence="15">RN2-1</strain>
    </source>
</reference>
<reference evidence="15" key="2">
    <citation type="submission" date="2022-10" db="EMBL/GenBank/DDBJ databases">
        <authorList>
            <person name="Trinh H.N."/>
        </authorList>
    </citation>
    <scope>NUCLEOTIDE SEQUENCE</scope>
    <source>
        <strain evidence="15">RN2-1</strain>
    </source>
</reference>
<feature type="domain" description="Four-carbon acid sugar kinase N-terminal" evidence="13">
    <location>
        <begin position="4"/>
        <end position="229"/>
    </location>
</feature>
<dbReference type="InterPro" id="IPR031475">
    <property type="entry name" value="NBD_C"/>
</dbReference>
<keyword evidence="3" id="KW-0547">Nucleotide-binding</keyword>
<dbReference type="Pfam" id="PF07005">
    <property type="entry name" value="SBD_N"/>
    <property type="match status" value="1"/>
</dbReference>
<evidence type="ECO:0000256" key="11">
    <source>
        <dbReference type="ARBA" id="ARBA00039461"/>
    </source>
</evidence>
<dbReference type="EMBL" id="JAPDNT010000006">
    <property type="protein sequence ID" value="MCW3475131.1"/>
    <property type="molecule type" value="Genomic_DNA"/>
</dbReference>
<dbReference type="InterPro" id="IPR050007">
    <property type="entry name" value="OtnK"/>
</dbReference>
<keyword evidence="16" id="KW-1185">Reference proteome</keyword>
<evidence type="ECO:0000256" key="10">
    <source>
        <dbReference type="ARBA" id="ARBA00039095"/>
    </source>
</evidence>
<dbReference type="GO" id="GO:0005524">
    <property type="term" value="F:ATP binding"/>
    <property type="evidence" value="ECO:0007669"/>
    <property type="project" value="UniProtKB-KW"/>
</dbReference>
<dbReference type="InterPro" id="IPR037051">
    <property type="entry name" value="4-carb_acid_sugar_kinase_N_sf"/>
</dbReference>
<protein>
    <recommendedName>
        <fullName evidence="11">3-oxo-tetronate kinase</fullName>
        <ecNumber evidence="10">2.7.1.217</ecNumber>
    </recommendedName>
    <alternativeName>
        <fullName evidence="12">3-dehydrotetronate 4-kinase</fullName>
    </alternativeName>
</protein>
<feature type="domain" description="Four-carbon acid sugar kinase nucleotide binding" evidence="14">
    <location>
        <begin position="257"/>
        <end position="418"/>
    </location>
</feature>
<sequence>MALLGCIADDFTGATDLASMLVRNGMRAVQLIGVPGAGDPVPDADAVIVALKSRTAPVRQAVGESLAALRWLRQAGCRQFFFKYCSTFDSTDQGNIGPVADALVEALGCGFALACPAFPANGRSVYQGHLFVGSALLNESGMEKHPLTPMTDANLVRVLSRQTDGTVGLVPFAAVDQGAAAIRRAMTALKEQGRRYAIVDAVSDAHLHAIGEAAAEHALLTGGSGVAIGLPENFRRKGLLPALRDPGALPEVHGPAAVLAGSCSRATLFQIGTAREHVPTLELDPLSVPDARELARQALAWADGKLGAAPIVIAASAPPEKVAALQAKLGREAAGALVEHALADIAGALVQRGVRRMVVAGGETSGAVVTRLGVRSLRIGAEIDPGVPWTYAEGAPGAGLTPMLLALKSGNFGARDFFLKSFAMLDATAQERP</sequence>
<name>A0AA41YJZ7_9PROT</name>
<evidence type="ECO:0000313" key="16">
    <source>
        <dbReference type="Proteomes" id="UP001165679"/>
    </source>
</evidence>
<evidence type="ECO:0000256" key="9">
    <source>
        <dbReference type="ARBA" id="ARBA00037335"/>
    </source>
</evidence>
<evidence type="ECO:0000256" key="6">
    <source>
        <dbReference type="ARBA" id="ARBA00023277"/>
    </source>
</evidence>
<evidence type="ECO:0000256" key="3">
    <source>
        <dbReference type="ARBA" id="ARBA00022741"/>
    </source>
</evidence>
<keyword evidence="2" id="KW-0808">Transferase</keyword>
<evidence type="ECO:0000256" key="4">
    <source>
        <dbReference type="ARBA" id="ARBA00022777"/>
    </source>
</evidence>
<comment type="caution">
    <text evidence="15">The sequence shown here is derived from an EMBL/GenBank/DDBJ whole genome shotgun (WGS) entry which is preliminary data.</text>
</comment>
<keyword evidence="6" id="KW-0119">Carbohydrate metabolism</keyword>
<proteinExistence type="inferred from homology"/>
<keyword evidence="5" id="KW-0067">ATP-binding</keyword>
<evidence type="ECO:0000256" key="5">
    <source>
        <dbReference type="ARBA" id="ARBA00022840"/>
    </source>
</evidence>
<dbReference type="Pfam" id="PF17042">
    <property type="entry name" value="NBD_C"/>
    <property type="match status" value="1"/>
</dbReference>
<dbReference type="InterPro" id="IPR042213">
    <property type="entry name" value="NBD_C_sf"/>
</dbReference>
<dbReference type="InterPro" id="IPR010737">
    <property type="entry name" value="4-carb_acid_sugar_kinase_N"/>
</dbReference>
<comment type="function">
    <text evidence="9">Catalyzes the ATP-dependent phosphorylation of 3-oxo-tetronate to 3-oxo-tetronate 4-phosphate.</text>
</comment>
<evidence type="ECO:0000313" key="15">
    <source>
        <dbReference type="EMBL" id="MCW3475131.1"/>
    </source>
</evidence>
<keyword evidence="4 15" id="KW-0418">Kinase</keyword>
<evidence type="ECO:0000256" key="8">
    <source>
        <dbReference type="ARBA" id="ARBA00036346"/>
    </source>
</evidence>
<evidence type="ECO:0000259" key="14">
    <source>
        <dbReference type="Pfam" id="PF17042"/>
    </source>
</evidence>
<evidence type="ECO:0000256" key="2">
    <source>
        <dbReference type="ARBA" id="ARBA00022679"/>
    </source>
</evidence>
<evidence type="ECO:0000256" key="7">
    <source>
        <dbReference type="ARBA" id="ARBA00035898"/>
    </source>
</evidence>
<comment type="similarity">
    <text evidence="1">Belongs to the four-carbon acid sugar kinase family.</text>
</comment>
<accession>A0AA41YJZ7</accession>
<evidence type="ECO:0000256" key="12">
    <source>
        <dbReference type="ARBA" id="ARBA00041377"/>
    </source>
</evidence>
<dbReference type="GO" id="GO:0016301">
    <property type="term" value="F:kinase activity"/>
    <property type="evidence" value="ECO:0007669"/>
    <property type="project" value="UniProtKB-KW"/>
</dbReference>
<dbReference type="NCBIfam" id="NF043035">
    <property type="entry name" value="OxoTetrKin"/>
    <property type="match status" value="1"/>
</dbReference>
<dbReference type="AlphaFoldDB" id="A0AA41YJZ7"/>
<dbReference type="RefSeq" id="WP_264713821.1">
    <property type="nucleotide sequence ID" value="NZ_JAPDNT010000006.1"/>
</dbReference>
<gene>
    <name evidence="15" type="ORF">OL599_11165</name>
</gene>